<keyword evidence="1" id="KW-0963">Cytoplasm</keyword>
<dbReference type="SUPFAM" id="SSF46785">
    <property type="entry name" value="Winged helix' DNA-binding domain"/>
    <property type="match status" value="2"/>
</dbReference>
<dbReference type="InterPro" id="IPR005234">
    <property type="entry name" value="ScpB_csome_segregation"/>
</dbReference>
<dbReference type="NCBIfam" id="TIGR00281">
    <property type="entry name" value="SMC-Scp complex subunit ScpB"/>
    <property type="match status" value="1"/>
</dbReference>
<reference evidence="5 6" key="1">
    <citation type="journal article" date="2016" name="Nat. Commun.">
        <title>Thousands of microbial genomes shed light on interconnected biogeochemical processes in an aquifer system.</title>
        <authorList>
            <person name="Anantharaman K."/>
            <person name="Brown C.T."/>
            <person name="Hug L.A."/>
            <person name="Sharon I."/>
            <person name="Castelle C.J."/>
            <person name="Probst A.J."/>
            <person name="Thomas B.C."/>
            <person name="Singh A."/>
            <person name="Wilkins M.J."/>
            <person name="Karaoz U."/>
            <person name="Brodie E.L."/>
            <person name="Williams K.H."/>
            <person name="Hubbard S.S."/>
            <person name="Banfield J.F."/>
        </authorList>
    </citation>
    <scope>NUCLEOTIDE SEQUENCE [LARGE SCALE GENOMIC DNA]</scope>
</reference>
<keyword evidence="3" id="KW-0159">Chromosome partition</keyword>
<evidence type="ECO:0000256" key="3">
    <source>
        <dbReference type="ARBA" id="ARBA00022829"/>
    </source>
</evidence>
<organism evidence="5 6">
    <name type="scientific">Candidatus Uhrbacteria bacterium RIFOXYB2_FULL_45_11</name>
    <dbReference type="NCBI Taxonomy" id="1802421"/>
    <lineage>
        <taxon>Bacteria</taxon>
        <taxon>Candidatus Uhriibacteriota</taxon>
    </lineage>
</organism>
<dbReference type="Gene3D" id="1.10.10.10">
    <property type="entry name" value="Winged helix-like DNA-binding domain superfamily/Winged helix DNA-binding domain"/>
    <property type="match status" value="2"/>
</dbReference>
<dbReference type="Proteomes" id="UP000177331">
    <property type="component" value="Unassembled WGS sequence"/>
</dbReference>
<sequence length="183" mass="20680">MLTTNIESILFAAAKPIALEQLRKYFDVSAEVVAEAVEDIRTRYNRETSGIHLLEQEGKVQFVTNPDASEDVASFLKKDATSPLTKPSLETLTVIAYRGPVTRPELEQIRGVNCGVILRNLLIRGFIEETQDRTRLQPVYSVSIDFMRKLGLTHLEELPEYESFHTNQSIDELLKTTPDESVV</sequence>
<gene>
    <name evidence="5" type="ORF">A2318_04690</name>
</gene>
<protein>
    <submittedName>
        <fullName evidence="5">SMC-Scp complex subunit ScpB</fullName>
    </submittedName>
</protein>
<dbReference type="EMBL" id="MGFD01000036">
    <property type="protein sequence ID" value="OGL97794.1"/>
    <property type="molecule type" value="Genomic_DNA"/>
</dbReference>
<dbReference type="GO" id="GO:0051301">
    <property type="term" value="P:cell division"/>
    <property type="evidence" value="ECO:0007669"/>
    <property type="project" value="UniProtKB-KW"/>
</dbReference>
<dbReference type="PANTHER" id="PTHR34298:SF2">
    <property type="entry name" value="SEGREGATION AND CONDENSATION PROTEIN B"/>
    <property type="match status" value="1"/>
</dbReference>
<evidence type="ECO:0000313" key="5">
    <source>
        <dbReference type="EMBL" id="OGL97794.1"/>
    </source>
</evidence>
<dbReference type="STRING" id="1802421.A2318_04690"/>
<dbReference type="GO" id="GO:0051304">
    <property type="term" value="P:chromosome separation"/>
    <property type="evidence" value="ECO:0007669"/>
    <property type="project" value="InterPro"/>
</dbReference>
<evidence type="ECO:0000256" key="1">
    <source>
        <dbReference type="ARBA" id="ARBA00022490"/>
    </source>
</evidence>
<name>A0A1F7W6Q0_9BACT</name>
<dbReference type="InterPro" id="IPR036390">
    <property type="entry name" value="WH_DNA-bd_sf"/>
</dbReference>
<keyword evidence="4" id="KW-0131">Cell cycle</keyword>
<dbReference type="InterPro" id="IPR036388">
    <property type="entry name" value="WH-like_DNA-bd_sf"/>
</dbReference>
<dbReference type="AlphaFoldDB" id="A0A1F7W6Q0"/>
<keyword evidence="2" id="KW-0132">Cell division</keyword>
<evidence type="ECO:0000313" key="6">
    <source>
        <dbReference type="Proteomes" id="UP000177331"/>
    </source>
</evidence>
<evidence type="ECO:0000256" key="2">
    <source>
        <dbReference type="ARBA" id="ARBA00022618"/>
    </source>
</evidence>
<evidence type="ECO:0000256" key="4">
    <source>
        <dbReference type="ARBA" id="ARBA00023306"/>
    </source>
</evidence>
<comment type="caution">
    <text evidence="5">The sequence shown here is derived from an EMBL/GenBank/DDBJ whole genome shotgun (WGS) entry which is preliminary data.</text>
</comment>
<dbReference type="PANTHER" id="PTHR34298">
    <property type="entry name" value="SEGREGATION AND CONDENSATION PROTEIN B"/>
    <property type="match status" value="1"/>
</dbReference>
<accession>A0A1F7W6Q0</accession>
<dbReference type="Pfam" id="PF04079">
    <property type="entry name" value="SMC_ScpB"/>
    <property type="match status" value="1"/>
</dbReference>
<proteinExistence type="predicted"/>